<keyword evidence="1" id="KW-0812">Transmembrane</keyword>
<keyword evidence="1" id="KW-1133">Transmembrane helix</keyword>
<name>A0A151IXT2_9HYME</name>
<sequence length="126" mass="13730">LLQTPSNCNVSASSFTSAAASSPSIKSGSNTNSIKAISSIPSYIFIMQTFATVLLQLNLLNFGRFQVWRFVQWSENMKLNFTINSNRLSLLSNVPGVAQSKNETHELTGLAKLVDALENNFDSVAI</sequence>
<organism evidence="2 3">
    <name type="scientific">Trachymyrmex cornetzi</name>
    <dbReference type="NCBI Taxonomy" id="471704"/>
    <lineage>
        <taxon>Eukaryota</taxon>
        <taxon>Metazoa</taxon>
        <taxon>Ecdysozoa</taxon>
        <taxon>Arthropoda</taxon>
        <taxon>Hexapoda</taxon>
        <taxon>Insecta</taxon>
        <taxon>Pterygota</taxon>
        <taxon>Neoptera</taxon>
        <taxon>Endopterygota</taxon>
        <taxon>Hymenoptera</taxon>
        <taxon>Apocrita</taxon>
        <taxon>Aculeata</taxon>
        <taxon>Formicoidea</taxon>
        <taxon>Formicidae</taxon>
        <taxon>Myrmicinae</taxon>
        <taxon>Trachymyrmex</taxon>
    </lineage>
</organism>
<accession>A0A151IXT2</accession>
<feature type="transmembrane region" description="Helical" evidence="1">
    <location>
        <begin position="40"/>
        <end position="60"/>
    </location>
</feature>
<evidence type="ECO:0000313" key="2">
    <source>
        <dbReference type="EMBL" id="KYN13002.1"/>
    </source>
</evidence>
<gene>
    <name evidence="2" type="ORF">ALC57_14848</name>
</gene>
<protein>
    <submittedName>
        <fullName evidence="2">Uncharacterized protein</fullName>
    </submittedName>
</protein>
<evidence type="ECO:0000256" key="1">
    <source>
        <dbReference type="SAM" id="Phobius"/>
    </source>
</evidence>
<keyword evidence="1" id="KW-0472">Membrane</keyword>
<dbReference type="AlphaFoldDB" id="A0A151IXT2"/>
<feature type="non-terminal residue" evidence="2">
    <location>
        <position position="1"/>
    </location>
</feature>
<dbReference type="EMBL" id="KQ980796">
    <property type="protein sequence ID" value="KYN13002.1"/>
    <property type="molecule type" value="Genomic_DNA"/>
</dbReference>
<reference evidence="2 3" key="1">
    <citation type="submission" date="2015-09" db="EMBL/GenBank/DDBJ databases">
        <title>Trachymyrmex cornetzi WGS genome.</title>
        <authorList>
            <person name="Nygaard S."/>
            <person name="Hu H."/>
            <person name="Boomsma J."/>
            <person name="Zhang G."/>
        </authorList>
    </citation>
    <scope>NUCLEOTIDE SEQUENCE [LARGE SCALE GENOMIC DNA]</scope>
    <source>
        <strain evidence="2">Tcor2-1</strain>
        <tissue evidence="2">Whole body</tissue>
    </source>
</reference>
<keyword evidence="3" id="KW-1185">Reference proteome</keyword>
<proteinExistence type="predicted"/>
<evidence type="ECO:0000313" key="3">
    <source>
        <dbReference type="Proteomes" id="UP000078492"/>
    </source>
</evidence>
<dbReference type="Proteomes" id="UP000078492">
    <property type="component" value="Unassembled WGS sequence"/>
</dbReference>